<reference evidence="1 2" key="2">
    <citation type="journal article" date="2017" name="Front. Plant Sci.">
        <title>Gene Classification and Mining of Molecular Markers Useful in Red Clover (Trifolium pratense) Breeding.</title>
        <authorList>
            <person name="Istvanek J."/>
            <person name="Dluhosova J."/>
            <person name="Dluhos P."/>
            <person name="Patkova L."/>
            <person name="Nedelnik J."/>
            <person name="Repkova J."/>
        </authorList>
    </citation>
    <scope>NUCLEOTIDE SEQUENCE [LARGE SCALE GENOMIC DNA]</scope>
    <source>
        <strain evidence="2">cv. Tatra</strain>
        <tissue evidence="1">Young leaves</tissue>
    </source>
</reference>
<reference evidence="1 2" key="1">
    <citation type="journal article" date="2014" name="Am. J. Bot.">
        <title>Genome assembly and annotation for red clover (Trifolium pratense; Fabaceae).</title>
        <authorList>
            <person name="Istvanek J."/>
            <person name="Jaros M."/>
            <person name="Krenek A."/>
            <person name="Repkova J."/>
        </authorList>
    </citation>
    <scope>NUCLEOTIDE SEQUENCE [LARGE SCALE GENOMIC DNA]</scope>
    <source>
        <strain evidence="2">cv. Tatra</strain>
        <tissue evidence="1">Young leaves</tissue>
    </source>
</reference>
<gene>
    <name evidence="1" type="ORF">L195_g009218</name>
</gene>
<proteinExistence type="predicted"/>
<dbReference type="EMBL" id="ASHM01005392">
    <property type="protein sequence ID" value="PNY12585.1"/>
    <property type="molecule type" value="Genomic_DNA"/>
</dbReference>
<evidence type="ECO:0000313" key="1">
    <source>
        <dbReference type="EMBL" id="PNY12585.1"/>
    </source>
</evidence>
<protein>
    <submittedName>
        <fullName evidence="1">Uncharacterized protein</fullName>
    </submittedName>
</protein>
<name>A0A2K3PBF4_TRIPR</name>
<accession>A0A2K3PBF4</accession>
<dbReference type="AlphaFoldDB" id="A0A2K3PBF4"/>
<organism evidence="1 2">
    <name type="scientific">Trifolium pratense</name>
    <name type="common">Red clover</name>
    <dbReference type="NCBI Taxonomy" id="57577"/>
    <lineage>
        <taxon>Eukaryota</taxon>
        <taxon>Viridiplantae</taxon>
        <taxon>Streptophyta</taxon>
        <taxon>Embryophyta</taxon>
        <taxon>Tracheophyta</taxon>
        <taxon>Spermatophyta</taxon>
        <taxon>Magnoliopsida</taxon>
        <taxon>eudicotyledons</taxon>
        <taxon>Gunneridae</taxon>
        <taxon>Pentapetalae</taxon>
        <taxon>rosids</taxon>
        <taxon>fabids</taxon>
        <taxon>Fabales</taxon>
        <taxon>Fabaceae</taxon>
        <taxon>Papilionoideae</taxon>
        <taxon>50 kb inversion clade</taxon>
        <taxon>NPAAA clade</taxon>
        <taxon>Hologalegina</taxon>
        <taxon>IRL clade</taxon>
        <taxon>Trifolieae</taxon>
        <taxon>Trifolium</taxon>
    </lineage>
</organism>
<comment type="caution">
    <text evidence="1">The sequence shown here is derived from an EMBL/GenBank/DDBJ whole genome shotgun (WGS) entry which is preliminary data.</text>
</comment>
<evidence type="ECO:0000313" key="2">
    <source>
        <dbReference type="Proteomes" id="UP000236291"/>
    </source>
</evidence>
<dbReference type="Proteomes" id="UP000236291">
    <property type="component" value="Unassembled WGS sequence"/>
</dbReference>
<sequence length="45" mass="4892">MQNGRNVTNALDTSLQGLIIVESAEGPVYKLCTSEGMGTHHREFS</sequence>